<dbReference type="PANTHER" id="PTHR30535:SF4">
    <property type="entry name" value="HEMIN-BINDING PERIPLASMIC PROTEIN HMUT"/>
    <property type="match status" value="1"/>
</dbReference>
<sequence>MTACVALLSALAVGACTTEPIDTGALRASSTATLHSGPTVARIADTDVVPVEQDPPVSPTAQRIVALDRNGTLGTIVYALGLGSHVVGRDRSTTFPSALAVPEVTETGHTINTEKVLAADPTIVLAGTDTNPANAVDALRASGIDVVTFPSERSVAGTPQLIRDVARALGVPDAGEKLVARTQAQIAQARRSIPDPSGDPTMAFLYIRGEHLILLAGPGSGADDLIENLGGVDAGTKSGLTAAFTQVSAEKMMKADPDVLLVMTQGADSVGGLDKVLDLPAVAETKAGRARRIVAMDETQILMFGPDTGQVLTALAKAIYG</sequence>
<gene>
    <name evidence="3" type="ORF">BKA16_002610</name>
</gene>
<name>A0A840F0J1_9ACTN</name>
<evidence type="ECO:0000259" key="2">
    <source>
        <dbReference type="PROSITE" id="PS50983"/>
    </source>
</evidence>
<keyword evidence="4" id="KW-1185">Reference proteome</keyword>
<dbReference type="PANTHER" id="PTHR30535">
    <property type="entry name" value="VITAMIN B12-BINDING PROTEIN"/>
    <property type="match status" value="1"/>
</dbReference>
<protein>
    <submittedName>
        <fullName evidence="3">Iron complex transport system substrate-binding protein</fullName>
    </submittedName>
</protein>
<evidence type="ECO:0000256" key="1">
    <source>
        <dbReference type="ARBA" id="ARBA00008814"/>
    </source>
</evidence>
<comment type="caution">
    <text evidence="3">The sequence shown here is derived from an EMBL/GenBank/DDBJ whole genome shotgun (WGS) entry which is preliminary data.</text>
</comment>
<reference evidence="3 4" key="1">
    <citation type="submission" date="2020-08" db="EMBL/GenBank/DDBJ databases">
        <title>Sequencing the genomes of 1000 actinobacteria strains.</title>
        <authorList>
            <person name="Klenk H.-P."/>
        </authorList>
    </citation>
    <scope>NUCLEOTIDE SEQUENCE [LARGE SCALE GENOMIC DNA]</scope>
    <source>
        <strain evidence="3 4">DSM 45298</strain>
    </source>
</reference>
<dbReference type="Pfam" id="PF01497">
    <property type="entry name" value="Peripla_BP_2"/>
    <property type="match status" value="1"/>
</dbReference>
<dbReference type="Proteomes" id="UP000551501">
    <property type="component" value="Unassembled WGS sequence"/>
</dbReference>
<dbReference type="SUPFAM" id="SSF53807">
    <property type="entry name" value="Helical backbone' metal receptor"/>
    <property type="match status" value="1"/>
</dbReference>
<evidence type="ECO:0000313" key="4">
    <source>
        <dbReference type="Proteomes" id="UP000551501"/>
    </source>
</evidence>
<comment type="similarity">
    <text evidence="1">Belongs to the bacterial solute-binding protein 8 family.</text>
</comment>
<dbReference type="Gene3D" id="3.40.50.1980">
    <property type="entry name" value="Nitrogenase molybdenum iron protein domain"/>
    <property type="match status" value="2"/>
</dbReference>
<organism evidence="3 4">
    <name type="scientific">Gordonia humi</name>
    <dbReference type="NCBI Taxonomy" id="686429"/>
    <lineage>
        <taxon>Bacteria</taxon>
        <taxon>Bacillati</taxon>
        <taxon>Actinomycetota</taxon>
        <taxon>Actinomycetes</taxon>
        <taxon>Mycobacteriales</taxon>
        <taxon>Gordoniaceae</taxon>
        <taxon>Gordonia</taxon>
    </lineage>
</organism>
<dbReference type="PROSITE" id="PS50983">
    <property type="entry name" value="FE_B12_PBP"/>
    <property type="match status" value="1"/>
</dbReference>
<proteinExistence type="inferred from homology"/>
<accession>A0A840F0J1</accession>
<dbReference type="AlphaFoldDB" id="A0A840F0J1"/>
<feature type="domain" description="Fe/B12 periplasmic-binding" evidence="2">
    <location>
        <begin position="63"/>
        <end position="321"/>
    </location>
</feature>
<dbReference type="InterPro" id="IPR002491">
    <property type="entry name" value="ABC_transptr_periplasmic_BD"/>
</dbReference>
<evidence type="ECO:0000313" key="3">
    <source>
        <dbReference type="EMBL" id="MBB4136058.1"/>
    </source>
</evidence>
<dbReference type="EMBL" id="JACIFP010000001">
    <property type="protein sequence ID" value="MBB4136058.1"/>
    <property type="molecule type" value="Genomic_DNA"/>
</dbReference>
<dbReference type="RefSeq" id="WP_183371042.1">
    <property type="nucleotide sequence ID" value="NZ_BAABHL010000040.1"/>
</dbReference>
<dbReference type="InterPro" id="IPR050902">
    <property type="entry name" value="ABC_Transporter_SBP"/>
</dbReference>